<accession>A0A0J9E313</accession>
<reference evidence="1 2" key="1">
    <citation type="submission" date="2015-06" db="EMBL/GenBank/DDBJ databases">
        <title>Draft genome sequence of an Alphaproteobacteria species associated to the Mediterranean sponge Oscarella lobularis.</title>
        <authorList>
            <person name="Jourda C."/>
            <person name="Santini S."/>
            <person name="Claverie J.-M."/>
        </authorList>
    </citation>
    <scope>NUCLEOTIDE SEQUENCE [LARGE SCALE GENOMIC DNA]</scope>
    <source>
        <strain evidence="1">IGS</strain>
    </source>
</reference>
<evidence type="ECO:0000313" key="1">
    <source>
        <dbReference type="EMBL" id="KMW56179.1"/>
    </source>
</evidence>
<gene>
    <name evidence="1" type="ORF">AIOL_001131</name>
</gene>
<evidence type="ECO:0000313" key="2">
    <source>
        <dbReference type="Proteomes" id="UP000037178"/>
    </source>
</evidence>
<dbReference type="AlphaFoldDB" id="A0A0J9E313"/>
<sequence length="79" mass="9202">MFDDLKRRGIKPDIIYIDAFKTPEDLDAAFAAFPNAVLCGDDWDWRNEEGVFQMRDNVNRFSQKHRKEVVAVGATWLLK</sequence>
<protein>
    <submittedName>
        <fullName evidence="1">Uncharacterized protein</fullName>
    </submittedName>
</protein>
<proteinExistence type="predicted"/>
<comment type="caution">
    <text evidence="1">The sequence shown here is derived from an EMBL/GenBank/DDBJ whole genome shotgun (WGS) entry which is preliminary data.</text>
</comment>
<keyword evidence="2" id="KW-1185">Reference proteome</keyword>
<organism evidence="1 2">
    <name type="scientific">Candidatus Rhodobacter oscarellae</name>
    <dbReference type="NCBI Taxonomy" id="1675527"/>
    <lineage>
        <taxon>Bacteria</taxon>
        <taxon>Pseudomonadati</taxon>
        <taxon>Pseudomonadota</taxon>
        <taxon>Alphaproteobacteria</taxon>
        <taxon>Rhodobacterales</taxon>
        <taxon>Rhodobacter group</taxon>
        <taxon>Rhodobacter</taxon>
    </lineage>
</organism>
<dbReference type="PATRIC" id="fig|1675527.3.peg.1204"/>
<name>A0A0J9E313_9RHOB</name>
<dbReference type="EMBL" id="LFTY01000002">
    <property type="protein sequence ID" value="KMW56179.1"/>
    <property type="molecule type" value="Genomic_DNA"/>
</dbReference>
<dbReference type="Proteomes" id="UP000037178">
    <property type="component" value="Unassembled WGS sequence"/>
</dbReference>